<gene>
    <name evidence="1" type="ORF">CCHR01_02938</name>
</gene>
<comment type="caution">
    <text evidence="1">The sequence shown here is derived from an EMBL/GenBank/DDBJ whole genome shotgun (WGS) entry which is preliminary data.</text>
</comment>
<dbReference type="AlphaFoldDB" id="A0AAD9AW42"/>
<evidence type="ECO:0000313" key="2">
    <source>
        <dbReference type="Proteomes" id="UP001243330"/>
    </source>
</evidence>
<dbReference type="Proteomes" id="UP001243330">
    <property type="component" value="Unassembled WGS sequence"/>
</dbReference>
<keyword evidence="2" id="KW-1185">Reference proteome</keyword>
<sequence>MAQRVRGMARLLRDPRLCVPHAPVVQRYPGVF</sequence>
<reference evidence="1" key="1">
    <citation type="submission" date="2023-01" db="EMBL/GenBank/DDBJ databases">
        <title>Colletotrichum chrysophilum M932 genome sequence.</title>
        <authorList>
            <person name="Baroncelli R."/>
        </authorList>
    </citation>
    <scope>NUCLEOTIDE SEQUENCE</scope>
    <source>
        <strain evidence="1">M932</strain>
    </source>
</reference>
<name>A0AAD9AW42_9PEZI</name>
<evidence type="ECO:0000313" key="1">
    <source>
        <dbReference type="EMBL" id="KAK1854422.1"/>
    </source>
</evidence>
<accession>A0AAD9AW42</accession>
<organism evidence="1 2">
    <name type="scientific">Colletotrichum chrysophilum</name>
    <dbReference type="NCBI Taxonomy" id="1836956"/>
    <lineage>
        <taxon>Eukaryota</taxon>
        <taxon>Fungi</taxon>
        <taxon>Dikarya</taxon>
        <taxon>Ascomycota</taxon>
        <taxon>Pezizomycotina</taxon>
        <taxon>Sordariomycetes</taxon>
        <taxon>Hypocreomycetidae</taxon>
        <taxon>Glomerellales</taxon>
        <taxon>Glomerellaceae</taxon>
        <taxon>Colletotrichum</taxon>
        <taxon>Colletotrichum gloeosporioides species complex</taxon>
    </lineage>
</organism>
<proteinExistence type="predicted"/>
<protein>
    <submittedName>
        <fullName evidence="1">Uncharacterized protein</fullName>
    </submittedName>
</protein>
<dbReference type="EMBL" id="JAQOWY010000037">
    <property type="protein sequence ID" value="KAK1854422.1"/>
    <property type="molecule type" value="Genomic_DNA"/>
</dbReference>